<reference evidence="1 2" key="1">
    <citation type="submission" date="2020-08" db="EMBL/GenBank/DDBJ databases">
        <authorList>
            <person name="Koutsovoulos G."/>
            <person name="Danchin GJ E."/>
        </authorList>
    </citation>
    <scope>NUCLEOTIDE SEQUENCE [LARGE SCALE GENOMIC DNA]</scope>
</reference>
<gene>
    <name evidence="1" type="ORF">MENT_LOCUS24220</name>
</gene>
<evidence type="ECO:0000313" key="2">
    <source>
        <dbReference type="Proteomes" id="UP000580250"/>
    </source>
</evidence>
<name>A0A6V7VCL6_MELEN</name>
<dbReference type="AlphaFoldDB" id="A0A6V7VCL6"/>
<dbReference type="Proteomes" id="UP000580250">
    <property type="component" value="Unassembled WGS sequence"/>
</dbReference>
<sequence>MNKMVGLCCELPHKTLLNFGPPSPAPKWVARLNFRPLLTSGPRLEVSQADLSSGEGAVCFFVGFTTTEKGKNIIKKSLKF</sequence>
<accession>A0A6V7VCL6</accession>
<proteinExistence type="predicted"/>
<organism evidence="1 2">
    <name type="scientific">Meloidogyne enterolobii</name>
    <name type="common">Root-knot nematode worm</name>
    <name type="synonym">Meloidogyne mayaguensis</name>
    <dbReference type="NCBI Taxonomy" id="390850"/>
    <lineage>
        <taxon>Eukaryota</taxon>
        <taxon>Metazoa</taxon>
        <taxon>Ecdysozoa</taxon>
        <taxon>Nematoda</taxon>
        <taxon>Chromadorea</taxon>
        <taxon>Rhabditida</taxon>
        <taxon>Tylenchina</taxon>
        <taxon>Tylenchomorpha</taxon>
        <taxon>Tylenchoidea</taxon>
        <taxon>Meloidogynidae</taxon>
        <taxon>Meloidogyninae</taxon>
        <taxon>Meloidogyne</taxon>
    </lineage>
</organism>
<comment type="caution">
    <text evidence="1">The sequence shown here is derived from an EMBL/GenBank/DDBJ whole genome shotgun (WGS) entry which is preliminary data.</text>
</comment>
<dbReference type="EMBL" id="CAJEWN010000204">
    <property type="protein sequence ID" value="CAD2172657.1"/>
    <property type="molecule type" value="Genomic_DNA"/>
</dbReference>
<protein>
    <submittedName>
        <fullName evidence="1">Uncharacterized protein</fullName>
    </submittedName>
</protein>
<evidence type="ECO:0000313" key="1">
    <source>
        <dbReference type="EMBL" id="CAD2172657.1"/>
    </source>
</evidence>
<dbReference type="OrthoDB" id="5858510at2759"/>